<feature type="domain" description="HTH tetR-type" evidence="5">
    <location>
        <begin position="6"/>
        <end position="66"/>
    </location>
</feature>
<gene>
    <name evidence="6" type="ORF">RM423_06125</name>
</gene>
<evidence type="ECO:0000256" key="1">
    <source>
        <dbReference type="ARBA" id="ARBA00023015"/>
    </source>
</evidence>
<dbReference type="InterPro" id="IPR009057">
    <property type="entry name" value="Homeodomain-like_sf"/>
</dbReference>
<comment type="caution">
    <text evidence="6">The sequence shown here is derived from an EMBL/GenBank/DDBJ whole genome shotgun (WGS) entry which is preliminary data.</text>
</comment>
<keyword evidence="2 4" id="KW-0238">DNA-binding</keyword>
<evidence type="ECO:0000256" key="2">
    <source>
        <dbReference type="ARBA" id="ARBA00023125"/>
    </source>
</evidence>
<dbReference type="SUPFAM" id="SSF46689">
    <property type="entry name" value="Homeodomain-like"/>
    <property type="match status" value="1"/>
</dbReference>
<evidence type="ECO:0000313" key="7">
    <source>
        <dbReference type="Proteomes" id="UP001183176"/>
    </source>
</evidence>
<dbReference type="Proteomes" id="UP001183176">
    <property type="component" value="Unassembled WGS sequence"/>
</dbReference>
<keyword evidence="1" id="KW-0805">Transcription regulation</keyword>
<reference evidence="7" key="1">
    <citation type="submission" date="2023-07" db="EMBL/GenBank/DDBJ databases">
        <title>30 novel species of actinomycetes from the DSMZ collection.</title>
        <authorList>
            <person name="Nouioui I."/>
        </authorList>
    </citation>
    <scope>NUCLEOTIDE SEQUENCE [LARGE SCALE GENOMIC DNA]</scope>
    <source>
        <strain evidence="7">DSM 44399</strain>
    </source>
</reference>
<keyword evidence="3" id="KW-0804">Transcription</keyword>
<dbReference type="InterPro" id="IPR001647">
    <property type="entry name" value="HTH_TetR"/>
</dbReference>
<evidence type="ECO:0000313" key="6">
    <source>
        <dbReference type="EMBL" id="MDT0260969.1"/>
    </source>
</evidence>
<accession>A0ABU2J7K4</accession>
<dbReference type="PRINTS" id="PR00455">
    <property type="entry name" value="HTHTETR"/>
</dbReference>
<dbReference type="PROSITE" id="PS50977">
    <property type="entry name" value="HTH_TETR_2"/>
    <property type="match status" value="1"/>
</dbReference>
<name>A0ABU2J7K4_9ACTN</name>
<keyword evidence="7" id="KW-1185">Reference proteome</keyword>
<dbReference type="Gene3D" id="1.10.357.10">
    <property type="entry name" value="Tetracycline Repressor, domain 2"/>
    <property type="match status" value="1"/>
</dbReference>
<dbReference type="InterPro" id="IPR041347">
    <property type="entry name" value="MftR_C"/>
</dbReference>
<sequence length="192" mass="21225">MSRWDPDAQGRLRAAAMELFSERGYDDVTVAEIAERAGLKKRSFFRHYTDKREVLFTGSVDFQRAVVDEVRRAPESARPVEAVTTALAIGGAALVKWGEPVRQRQQLIASSLELRERELIKMDALTTAVADALRTRGVDDVSATLTARAGIAAFTTAFDRWAGQSEQEDFPTLMDDAIEQLRVALCGCDTDS</sequence>
<dbReference type="PANTHER" id="PTHR30055:SF238">
    <property type="entry name" value="MYCOFACTOCIN BIOSYNTHESIS TRANSCRIPTIONAL REGULATOR MFTR-RELATED"/>
    <property type="match status" value="1"/>
</dbReference>
<dbReference type="Pfam" id="PF00440">
    <property type="entry name" value="TetR_N"/>
    <property type="match status" value="1"/>
</dbReference>
<dbReference type="Pfam" id="PF17754">
    <property type="entry name" value="TetR_C_14"/>
    <property type="match status" value="1"/>
</dbReference>
<dbReference type="RefSeq" id="WP_311422124.1">
    <property type="nucleotide sequence ID" value="NZ_JAVREH010000005.1"/>
</dbReference>
<evidence type="ECO:0000259" key="5">
    <source>
        <dbReference type="PROSITE" id="PS50977"/>
    </source>
</evidence>
<dbReference type="PANTHER" id="PTHR30055">
    <property type="entry name" value="HTH-TYPE TRANSCRIPTIONAL REGULATOR RUTR"/>
    <property type="match status" value="1"/>
</dbReference>
<proteinExistence type="predicted"/>
<dbReference type="InterPro" id="IPR050109">
    <property type="entry name" value="HTH-type_TetR-like_transc_reg"/>
</dbReference>
<organism evidence="6 7">
    <name type="scientific">Jatrophihabitans lederbergiae</name>
    <dbReference type="NCBI Taxonomy" id="3075547"/>
    <lineage>
        <taxon>Bacteria</taxon>
        <taxon>Bacillati</taxon>
        <taxon>Actinomycetota</taxon>
        <taxon>Actinomycetes</taxon>
        <taxon>Jatrophihabitantales</taxon>
        <taxon>Jatrophihabitantaceae</taxon>
        <taxon>Jatrophihabitans</taxon>
    </lineage>
</organism>
<evidence type="ECO:0000256" key="4">
    <source>
        <dbReference type="PROSITE-ProRule" id="PRU00335"/>
    </source>
</evidence>
<evidence type="ECO:0000256" key="3">
    <source>
        <dbReference type="ARBA" id="ARBA00023163"/>
    </source>
</evidence>
<protein>
    <submittedName>
        <fullName evidence="6">TetR family transcriptional regulator</fullName>
    </submittedName>
</protein>
<feature type="DNA-binding region" description="H-T-H motif" evidence="4">
    <location>
        <begin position="29"/>
        <end position="48"/>
    </location>
</feature>
<dbReference type="EMBL" id="JAVREH010000005">
    <property type="protein sequence ID" value="MDT0260969.1"/>
    <property type="molecule type" value="Genomic_DNA"/>
</dbReference>